<keyword evidence="2" id="KW-0378">Hydrolase</keyword>
<dbReference type="Pfam" id="PF07969">
    <property type="entry name" value="Amidohydro_3"/>
    <property type="match status" value="1"/>
</dbReference>
<dbReference type="InterPro" id="IPR011059">
    <property type="entry name" value="Metal-dep_hydrolase_composite"/>
</dbReference>
<proteinExistence type="predicted"/>
<dbReference type="SUPFAM" id="SSF51338">
    <property type="entry name" value="Composite domain of metallo-dependent hydrolases"/>
    <property type="match status" value="1"/>
</dbReference>
<dbReference type="GO" id="GO:0016811">
    <property type="term" value="F:hydrolase activity, acting on carbon-nitrogen (but not peptide) bonds, in linear amides"/>
    <property type="evidence" value="ECO:0007669"/>
    <property type="project" value="InterPro"/>
</dbReference>
<evidence type="ECO:0000313" key="3">
    <source>
        <dbReference type="Proteomes" id="UP000371041"/>
    </source>
</evidence>
<dbReference type="InterPro" id="IPR051781">
    <property type="entry name" value="Metallo-dep_Hydrolase"/>
</dbReference>
<sequence length="525" mass="56243">MDSTLLTGATLADGTGRPLRPAEVLLTGDRITAVEDPGVLPRDRPVRDLNGLVLAPGFIDTHSHADNAPLLPDDDTTKVRQGVTTEVVGNCGFSLAPRSRDHGSELDAFTRRLFPPIEFTWSTFGELTAALDDAGYVTHHCPLVGHGTLRIAATGMTDAAPDEHDLRRMRHALEEAMHAGAFGLSSGLVYPPAVFSETAELLLLAEVLGGHGLYATHMRDEGAGLFDALDEALRIGAVAGRTHVSHLKAAGDANWGKIPRALALLRGARERGAAVTQDVYPYTASSTMLTSTLPSAYLAGGTQDVLHRLRDHRERLTEILGGELPGKDPDRILIAGTASHRHEGQTLQEIARATDSRPIDALLDILIAEELQATMVLFSMHEDDLLTALGDENTMIGSDGLPPGTGGKPHPRLFGTFPRMLSRYTQAGLHEQPGTAAPLDLPEAVRRMTSLPAATFRIPDRGVVAPGHIADLVAFDPENVTDVGDYRDPVHSPLGIDWVCLAGRTVVHHGQYIGGRHGKRLQPAQ</sequence>
<dbReference type="InterPro" id="IPR023100">
    <property type="entry name" value="D-aminoacylase_insert_dom_sf"/>
</dbReference>
<dbReference type="AlphaFoldDB" id="A0A5Q3Q5W4"/>
<dbReference type="Proteomes" id="UP000371041">
    <property type="component" value="Chromosome"/>
</dbReference>
<dbReference type="Gene3D" id="2.30.40.10">
    <property type="entry name" value="Urease, subunit C, domain 1"/>
    <property type="match status" value="1"/>
</dbReference>
<dbReference type="EMBL" id="CP045929">
    <property type="protein sequence ID" value="QGK70021.1"/>
    <property type="molecule type" value="Genomic_DNA"/>
</dbReference>
<organism evidence="2 3">
    <name type="scientific">Allosaccharopolyspora coralli</name>
    <dbReference type="NCBI Taxonomy" id="2665642"/>
    <lineage>
        <taxon>Bacteria</taxon>
        <taxon>Bacillati</taxon>
        <taxon>Actinomycetota</taxon>
        <taxon>Actinomycetes</taxon>
        <taxon>Pseudonocardiales</taxon>
        <taxon>Pseudonocardiaceae</taxon>
        <taxon>Allosaccharopolyspora</taxon>
    </lineage>
</organism>
<accession>A0A5Q3Q5W4</accession>
<dbReference type="Gene3D" id="3.20.20.140">
    <property type="entry name" value="Metal-dependent hydrolases"/>
    <property type="match status" value="1"/>
</dbReference>
<feature type="domain" description="Amidohydrolase 3" evidence="1">
    <location>
        <begin position="46"/>
        <end position="505"/>
    </location>
</feature>
<dbReference type="InterPro" id="IPR013108">
    <property type="entry name" value="Amidohydro_3"/>
</dbReference>
<name>A0A5Q3Q5W4_9PSEU</name>
<evidence type="ECO:0000313" key="2">
    <source>
        <dbReference type="EMBL" id="QGK70021.1"/>
    </source>
</evidence>
<reference evidence="3" key="1">
    <citation type="submission" date="2019-11" db="EMBL/GenBank/DDBJ databases">
        <title>The complete genome sequence of Saccharopolyspora sp. E2A.</title>
        <authorList>
            <person name="Zhang G."/>
        </authorList>
    </citation>
    <scope>NUCLEOTIDE SEQUENCE [LARGE SCALE GENOMIC DNA]</scope>
    <source>
        <strain evidence="3">E2A</strain>
    </source>
</reference>
<dbReference type="KEGG" id="sace:GIY23_11255"/>
<dbReference type="RefSeq" id="WP_154076604.1">
    <property type="nucleotide sequence ID" value="NZ_CP045929.1"/>
</dbReference>
<dbReference type="SUPFAM" id="SSF51556">
    <property type="entry name" value="Metallo-dependent hydrolases"/>
    <property type="match status" value="1"/>
</dbReference>
<dbReference type="PANTHER" id="PTHR43135:SF3">
    <property type="entry name" value="ALPHA-D-RIBOSE 1-METHYLPHOSPHONATE 5-TRIPHOSPHATE DIPHOSPHATASE"/>
    <property type="match status" value="1"/>
</dbReference>
<protein>
    <submittedName>
        <fullName evidence="2">Amidohydrolase family protein</fullName>
    </submittedName>
</protein>
<gene>
    <name evidence="2" type="ORF">GIY23_11255</name>
</gene>
<keyword evidence="3" id="KW-1185">Reference proteome</keyword>
<evidence type="ECO:0000259" key="1">
    <source>
        <dbReference type="Pfam" id="PF07969"/>
    </source>
</evidence>
<dbReference type="PANTHER" id="PTHR43135">
    <property type="entry name" value="ALPHA-D-RIBOSE 1-METHYLPHOSPHONATE 5-TRIPHOSPHATE DIPHOSPHATASE"/>
    <property type="match status" value="1"/>
</dbReference>
<dbReference type="InterPro" id="IPR032466">
    <property type="entry name" value="Metal_Hydrolase"/>
</dbReference>
<dbReference type="Gene3D" id="3.30.1490.130">
    <property type="entry name" value="D-aminoacylase. Domain 3"/>
    <property type="match status" value="1"/>
</dbReference>